<keyword evidence="3" id="KW-1185">Reference proteome</keyword>
<dbReference type="InterPro" id="IPR005625">
    <property type="entry name" value="PepSY-ass_TM"/>
</dbReference>
<dbReference type="EMBL" id="JBHUHU010000005">
    <property type="protein sequence ID" value="MFD2101178.1"/>
    <property type="molecule type" value="Genomic_DNA"/>
</dbReference>
<feature type="transmembrane region" description="Helical" evidence="1">
    <location>
        <begin position="27"/>
        <end position="46"/>
    </location>
</feature>
<sequence length="207" mass="23271">MVGISMGKRKRQAKVLRVFRKIHRTTGALLFIFFFVISATGLLLGWKKNTNGLILPKTQKGTSTELVEWLPVDSLHTIACQTLHTSVSPDLSLELDRIDIRKDKGSVKFNFVDHYYEVQLDGATGNVLSIGQRRSDFFENVHDGSIIDRYLGTSGVVKLVYSTIMGLSLLMFTITGFWLWYGPKRMRKEGKNTTGTVSKKGRISTVP</sequence>
<keyword evidence="1" id="KW-0472">Membrane</keyword>
<dbReference type="RefSeq" id="WP_379832300.1">
    <property type="nucleotide sequence ID" value="NZ_JBHUHU010000005.1"/>
</dbReference>
<evidence type="ECO:0000256" key="1">
    <source>
        <dbReference type="SAM" id="Phobius"/>
    </source>
</evidence>
<comment type="caution">
    <text evidence="2">The sequence shown here is derived from an EMBL/GenBank/DDBJ whole genome shotgun (WGS) entry which is preliminary data.</text>
</comment>
<evidence type="ECO:0000313" key="3">
    <source>
        <dbReference type="Proteomes" id="UP001597342"/>
    </source>
</evidence>
<protein>
    <submittedName>
        <fullName evidence="2">PepSY domain-containing protein</fullName>
    </submittedName>
</protein>
<accession>A0ABW4Y1C9</accession>
<reference evidence="3" key="1">
    <citation type="journal article" date="2019" name="Int. J. Syst. Evol. Microbiol.">
        <title>The Global Catalogue of Microorganisms (GCM) 10K type strain sequencing project: providing services to taxonomists for standard genome sequencing and annotation.</title>
        <authorList>
            <consortium name="The Broad Institute Genomics Platform"/>
            <consortium name="The Broad Institute Genome Sequencing Center for Infectious Disease"/>
            <person name="Wu L."/>
            <person name="Ma J."/>
        </authorList>
    </citation>
    <scope>NUCLEOTIDE SEQUENCE [LARGE SCALE GENOMIC DNA]</scope>
    <source>
        <strain evidence="3">JCM 3389</strain>
    </source>
</reference>
<name>A0ABW4Y1C9_9FLAO</name>
<evidence type="ECO:0000313" key="2">
    <source>
        <dbReference type="EMBL" id="MFD2101178.1"/>
    </source>
</evidence>
<gene>
    <name evidence="2" type="ORF">ACFSJE_15420</name>
</gene>
<proteinExistence type="predicted"/>
<dbReference type="Proteomes" id="UP001597342">
    <property type="component" value="Unassembled WGS sequence"/>
</dbReference>
<organism evidence="2 3">
    <name type="scientific">Flagellimonas iocasae</name>
    <dbReference type="NCBI Taxonomy" id="2055905"/>
    <lineage>
        <taxon>Bacteria</taxon>
        <taxon>Pseudomonadati</taxon>
        <taxon>Bacteroidota</taxon>
        <taxon>Flavobacteriia</taxon>
        <taxon>Flavobacteriales</taxon>
        <taxon>Flavobacteriaceae</taxon>
        <taxon>Flagellimonas</taxon>
    </lineage>
</organism>
<keyword evidence="1" id="KW-1133">Transmembrane helix</keyword>
<feature type="transmembrane region" description="Helical" evidence="1">
    <location>
        <begin position="159"/>
        <end position="181"/>
    </location>
</feature>
<keyword evidence="1" id="KW-0812">Transmembrane</keyword>
<dbReference type="Pfam" id="PF03929">
    <property type="entry name" value="PepSY_TM"/>
    <property type="match status" value="1"/>
</dbReference>